<organism evidence="1 2">
    <name type="scientific">Actinoallomurus oryzae</name>
    <dbReference type="NCBI Taxonomy" id="502180"/>
    <lineage>
        <taxon>Bacteria</taxon>
        <taxon>Bacillati</taxon>
        <taxon>Actinomycetota</taxon>
        <taxon>Actinomycetes</taxon>
        <taxon>Streptosporangiales</taxon>
        <taxon>Thermomonosporaceae</taxon>
        <taxon>Actinoallomurus</taxon>
    </lineage>
</organism>
<sequence>MTEDRARPTVFADARLIDGTGAAPVELREGRSAKRTLTQAVR</sequence>
<comment type="caution">
    <text evidence="1">The sequence shown here is derived from an EMBL/GenBank/DDBJ whole genome shotgun (WGS) entry which is preliminary data.</text>
</comment>
<protein>
    <submittedName>
        <fullName evidence="1">Uncharacterized protein</fullName>
    </submittedName>
</protein>
<reference evidence="2" key="1">
    <citation type="journal article" date="2019" name="Int. J. Syst. Evol. Microbiol.">
        <title>The Global Catalogue of Microorganisms (GCM) 10K type strain sequencing project: providing services to taxonomists for standard genome sequencing and annotation.</title>
        <authorList>
            <consortium name="The Broad Institute Genomics Platform"/>
            <consortium name="The Broad Institute Genome Sequencing Center for Infectious Disease"/>
            <person name="Wu L."/>
            <person name="Ma J."/>
        </authorList>
    </citation>
    <scope>NUCLEOTIDE SEQUENCE [LARGE SCALE GENOMIC DNA]</scope>
    <source>
        <strain evidence="2">JCM 17933</strain>
    </source>
</reference>
<keyword evidence="2" id="KW-1185">Reference proteome</keyword>
<evidence type="ECO:0000313" key="2">
    <source>
        <dbReference type="Proteomes" id="UP001500503"/>
    </source>
</evidence>
<accession>A0ABP8PGZ2</accession>
<dbReference type="EMBL" id="BAABHF010000010">
    <property type="protein sequence ID" value="GAA4486583.1"/>
    <property type="molecule type" value="Genomic_DNA"/>
</dbReference>
<dbReference type="RefSeq" id="WP_345458632.1">
    <property type="nucleotide sequence ID" value="NZ_BAABHF010000010.1"/>
</dbReference>
<proteinExistence type="predicted"/>
<gene>
    <name evidence="1" type="ORF">GCM10023191_013070</name>
</gene>
<evidence type="ECO:0000313" key="1">
    <source>
        <dbReference type="EMBL" id="GAA4486583.1"/>
    </source>
</evidence>
<dbReference type="Proteomes" id="UP001500503">
    <property type="component" value="Unassembled WGS sequence"/>
</dbReference>
<name>A0ABP8PGZ2_9ACTN</name>